<evidence type="ECO:0000256" key="5">
    <source>
        <dbReference type="SAM" id="MobiDB-lite"/>
    </source>
</evidence>
<feature type="transmembrane region" description="Helical" evidence="6">
    <location>
        <begin position="40"/>
        <end position="67"/>
    </location>
</feature>
<evidence type="ECO:0000256" key="3">
    <source>
        <dbReference type="ARBA" id="ARBA00022989"/>
    </source>
</evidence>
<feature type="domain" description="Sodium/calcium exchanger membrane region" evidence="7">
    <location>
        <begin position="199"/>
        <end position="340"/>
    </location>
</feature>
<protein>
    <submittedName>
        <fullName evidence="8">Sodium:proton exchanger</fullName>
    </submittedName>
</protein>
<feature type="transmembrane region" description="Helical" evidence="6">
    <location>
        <begin position="268"/>
        <end position="287"/>
    </location>
</feature>
<evidence type="ECO:0000256" key="1">
    <source>
        <dbReference type="ARBA" id="ARBA00004141"/>
    </source>
</evidence>
<feature type="transmembrane region" description="Helical" evidence="6">
    <location>
        <begin position="73"/>
        <end position="95"/>
    </location>
</feature>
<evidence type="ECO:0000256" key="6">
    <source>
        <dbReference type="SAM" id="Phobius"/>
    </source>
</evidence>
<dbReference type="Proteomes" id="UP000256541">
    <property type="component" value="Unassembled WGS sequence"/>
</dbReference>
<dbReference type="Pfam" id="PF01699">
    <property type="entry name" value="Na_Ca_ex"/>
    <property type="match status" value="2"/>
</dbReference>
<feature type="transmembrane region" description="Helical" evidence="6">
    <location>
        <begin position="299"/>
        <end position="319"/>
    </location>
</feature>
<evidence type="ECO:0000256" key="2">
    <source>
        <dbReference type="ARBA" id="ARBA00022692"/>
    </source>
</evidence>
<dbReference type="EMBL" id="NBXB01000020">
    <property type="protein sequence ID" value="RFA15521.1"/>
    <property type="molecule type" value="Genomic_DNA"/>
</dbReference>
<feature type="region of interest" description="Disordered" evidence="5">
    <location>
        <begin position="171"/>
        <end position="191"/>
    </location>
</feature>
<evidence type="ECO:0000313" key="9">
    <source>
        <dbReference type="Proteomes" id="UP000256541"/>
    </source>
</evidence>
<reference evidence="8 9" key="1">
    <citation type="submission" date="2017-04" db="EMBL/GenBank/DDBJ databases">
        <title>Comparative genome analysis of Subtercola boreus.</title>
        <authorList>
            <person name="Cho Y.-J."/>
            <person name="Cho A."/>
            <person name="Kim O.-S."/>
            <person name="Lee J.-I."/>
        </authorList>
    </citation>
    <scope>NUCLEOTIDE SEQUENCE [LARGE SCALE GENOMIC DNA]</scope>
    <source>
        <strain evidence="8 9">P27479</strain>
    </source>
</reference>
<feature type="transmembrane region" description="Helical" evidence="6">
    <location>
        <begin position="6"/>
        <end position="28"/>
    </location>
</feature>
<feature type="transmembrane region" description="Helical" evidence="6">
    <location>
        <begin position="137"/>
        <end position="161"/>
    </location>
</feature>
<dbReference type="Gene3D" id="1.20.1420.30">
    <property type="entry name" value="NCX, central ion-binding region"/>
    <property type="match status" value="1"/>
</dbReference>
<dbReference type="OrthoDB" id="153124at2"/>
<feature type="transmembrane region" description="Helical" evidence="6">
    <location>
        <begin position="107"/>
        <end position="131"/>
    </location>
</feature>
<dbReference type="GO" id="GO:0055085">
    <property type="term" value="P:transmembrane transport"/>
    <property type="evidence" value="ECO:0007669"/>
    <property type="project" value="InterPro"/>
</dbReference>
<organism evidence="8 9">
    <name type="scientific">Subtercola boreus</name>
    <dbReference type="NCBI Taxonomy" id="120213"/>
    <lineage>
        <taxon>Bacteria</taxon>
        <taxon>Bacillati</taxon>
        <taxon>Actinomycetota</taxon>
        <taxon>Actinomycetes</taxon>
        <taxon>Micrococcales</taxon>
        <taxon>Microbacteriaceae</taxon>
        <taxon>Subtercola</taxon>
    </lineage>
</organism>
<keyword evidence="3 6" id="KW-1133">Transmembrane helix</keyword>
<feature type="transmembrane region" description="Helical" evidence="6">
    <location>
        <begin position="197"/>
        <end position="216"/>
    </location>
</feature>
<dbReference type="RefSeq" id="WP_116411022.1">
    <property type="nucleotide sequence ID" value="NZ_NBXB01000020.1"/>
</dbReference>
<accession>A0A3E0W0K5</accession>
<proteinExistence type="predicted"/>
<dbReference type="AlphaFoldDB" id="A0A3E0W0K5"/>
<comment type="subcellular location">
    <subcellularLocation>
        <location evidence="1">Membrane</location>
        <topology evidence="1">Multi-pass membrane protein</topology>
    </subcellularLocation>
</comment>
<keyword evidence="4 6" id="KW-0472">Membrane</keyword>
<dbReference type="GO" id="GO:0016020">
    <property type="term" value="C:membrane"/>
    <property type="evidence" value="ECO:0007669"/>
    <property type="project" value="UniProtKB-SubCell"/>
</dbReference>
<dbReference type="InterPro" id="IPR004837">
    <property type="entry name" value="NaCa_Exmemb"/>
</dbReference>
<evidence type="ECO:0000259" key="7">
    <source>
        <dbReference type="Pfam" id="PF01699"/>
    </source>
</evidence>
<keyword evidence="2 6" id="KW-0812">Transmembrane</keyword>
<gene>
    <name evidence="8" type="ORF">B7R22_06755</name>
</gene>
<name>A0A3E0W0K5_9MICO</name>
<comment type="caution">
    <text evidence="8">The sequence shown here is derived from an EMBL/GenBank/DDBJ whole genome shotgun (WGS) entry which is preliminary data.</text>
</comment>
<feature type="transmembrane region" description="Helical" evidence="6">
    <location>
        <begin position="228"/>
        <end position="247"/>
    </location>
</feature>
<sequence length="352" mass="35687">MEALPLWLLVVIFAAAAAVVWVAGIHLSKTTDVLDKKLHLGSALGGLIVLAVATNLPEIAITVSAAINGNIEVAVGNILGGIALQTVVLVLLDLFGKRGKGIKPLTYRAASLTIVLEALVVVAVLGIVIAGTQLPSGLIVAGITPQGLLIVLAWVVGLLLVKRAGSTLPWHENGNAPDGAPHQSGHRRHTPPKMSTVKAAVIFGVAALGTLVAGVVLERAGEAASSQLGLSGILFGATILALATSLPELSTGIQSIRQGDDNLAMSDIFGGNAFLPVLLFVATLISGKAVLPSANASDIYLSALGVLLTLVYAVGLLFRPQKKIAGMGIDSLAVLVIYLAGVAGLLAISAAG</sequence>
<evidence type="ECO:0000256" key="4">
    <source>
        <dbReference type="ARBA" id="ARBA00023136"/>
    </source>
</evidence>
<feature type="domain" description="Sodium/calcium exchanger membrane region" evidence="7">
    <location>
        <begin position="9"/>
        <end position="130"/>
    </location>
</feature>
<dbReference type="InterPro" id="IPR044880">
    <property type="entry name" value="NCX_ion-bd_dom_sf"/>
</dbReference>
<feature type="transmembrane region" description="Helical" evidence="6">
    <location>
        <begin position="331"/>
        <end position="351"/>
    </location>
</feature>
<evidence type="ECO:0000313" key="8">
    <source>
        <dbReference type="EMBL" id="RFA15521.1"/>
    </source>
</evidence>